<reference evidence="4 5" key="1">
    <citation type="submission" date="2020-08" db="EMBL/GenBank/DDBJ databases">
        <title>Sequencing the genomes of 1000 actinobacteria strains.</title>
        <authorList>
            <person name="Klenk H.-P."/>
        </authorList>
    </citation>
    <scope>NUCLEOTIDE SEQUENCE [LARGE SCALE GENOMIC DNA]</scope>
    <source>
        <strain evidence="4 5">DSM 46887</strain>
    </source>
</reference>
<dbReference type="GO" id="GO:0008233">
    <property type="term" value="F:peptidase activity"/>
    <property type="evidence" value="ECO:0007669"/>
    <property type="project" value="UniProtKB-KW"/>
</dbReference>
<name>A0A7W9IBH6_9ACTN</name>
<evidence type="ECO:0000313" key="4">
    <source>
        <dbReference type="EMBL" id="MBB5817680.1"/>
    </source>
</evidence>
<evidence type="ECO:0000313" key="5">
    <source>
        <dbReference type="Proteomes" id="UP000540685"/>
    </source>
</evidence>
<dbReference type="InterPro" id="IPR029062">
    <property type="entry name" value="Class_I_gatase-like"/>
</dbReference>
<evidence type="ECO:0000259" key="3">
    <source>
        <dbReference type="Pfam" id="PF01965"/>
    </source>
</evidence>
<proteinExistence type="inferred from homology"/>
<keyword evidence="5" id="KW-1185">Reference proteome</keyword>
<comment type="similarity">
    <text evidence="1">Belongs to the peptidase C56 family.</text>
</comment>
<dbReference type="Pfam" id="PF01965">
    <property type="entry name" value="DJ-1_PfpI"/>
    <property type="match status" value="1"/>
</dbReference>
<dbReference type="RefSeq" id="WP_184545219.1">
    <property type="nucleotide sequence ID" value="NZ_JACHMP010000001.1"/>
</dbReference>
<accession>A0A7W9IBH6</accession>
<dbReference type="PANTHER" id="PTHR42733:SF12">
    <property type="entry name" value="PROTEINASE"/>
    <property type="match status" value="1"/>
</dbReference>
<keyword evidence="4" id="KW-0378">Hydrolase</keyword>
<evidence type="ECO:0000256" key="1">
    <source>
        <dbReference type="ARBA" id="ARBA00008542"/>
    </source>
</evidence>
<dbReference type="PROSITE" id="PS51276">
    <property type="entry name" value="PEPTIDASE_C56_PFPI"/>
    <property type="match status" value="1"/>
</dbReference>
<dbReference type="Gene3D" id="3.40.50.880">
    <property type="match status" value="1"/>
</dbReference>
<dbReference type="InterPro" id="IPR006286">
    <property type="entry name" value="C56_PfpI-like"/>
</dbReference>
<organism evidence="4 5">
    <name type="scientific">Streptosporangium becharense</name>
    <dbReference type="NCBI Taxonomy" id="1816182"/>
    <lineage>
        <taxon>Bacteria</taxon>
        <taxon>Bacillati</taxon>
        <taxon>Actinomycetota</taxon>
        <taxon>Actinomycetes</taxon>
        <taxon>Streptosporangiales</taxon>
        <taxon>Streptosporangiaceae</taxon>
        <taxon>Streptosporangium</taxon>
    </lineage>
</organism>
<dbReference type="AlphaFoldDB" id="A0A7W9IBH6"/>
<dbReference type="SUPFAM" id="SSF52317">
    <property type="entry name" value="Class I glutamine amidotransferase-like"/>
    <property type="match status" value="1"/>
</dbReference>
<dbReference type="GO" id="GO:0016798">
    <property type="term" value="F:hydrolase activity, acting on glycosyl bonds"/>
    <property type="evidence" value="ECO:0007669"/>
    <property type="project" value="UniProtKB-KW"/>
</dbReference>
<dbReference type="CDD" id="cd03134">
    <property type="entry name" value="GATase1_PfpI_like"/>
    <property type="match status" value="1"/>
</dbReference>
<comment type="caution">
    <text evidence="4">The sequence shown here is derived from an EMBL/GenBank/DDBJ whole genome shotgun (WGS) entry which is preliminary data.</text>
</comment>
<sequence>MLNGRTIAFLVAPEGIEQVELTEPWNAVKQAGGTPKLVSVEPGEVQAFNHLDKADRFPVDVTVQDASVADFDGLVLPGGVANPDFLRTVPAAVRFVGDFFDTGKPVAAICHAPWTLIEADVVRGRTLTSWPSLQTDLRNAGATWEDREVVVCAGGPNTLVTSRKPDDLKAFCQAPSTPSAGSPPIPPGPSPIRTGRAGQGFRGRL</sequence>
<evidence type="ECO:0000256" key="2">
    <source>
        <dbReference type="SAM" id="MobiDB-lite"/>
    </source>
</evidence>
<keyword evidence="4" id="KW-0326">Glycosidase</keyword>
<gene>
    <name evidence="4" type="ORF">F4562_000742</name>
</gene>
<protein>
    <submittedName>
        <fullName evidence="4">Protease I</fullName>
        <ecNumber evidence="4">3.2.-.-</ecNumber>
    </submittedName>
</protein>
<dbReference type="NCBIfam" id="TIGR01382">
    <property type="entry name" value="PfpI"/>
    <property type="match status" value="1"/>
</dbReference>
<dbReference type="EC" id="3.2.-.-" evidence="4"/>
<dbReference type="GO" id="GO:0006508">
    <property type="term" value="P:proteolysis"/>
    <property type="evidence" value="ECO:0007669"/>
    <property type="project" value="UniProtKB-KW"/>
</dbReference>
<keyword evidence="4" id="KW-0645">Protease</keyword>
<feature type="domain" description="DJ-1/PfpI" evidence="3">
    <location>
        <begin position="6"/>
        <end position="173"/>
    </location>
</feature>
<feature type="region of interest" description="Disordered" evidence="2">
    <location>
        <begin position="173"/>
        <end position="205"/>
    </location>
</feature>
<dbReference type="PANTHER" id="PTHR42733">
    <property type="entry name" value="DJ-1 PROTEIN"/>
    <property type="match status" value="1"/>
</dbReference>
<dbReference type="InterPro" id="IPR002818">
    <property type="entry name" value="DJ-1/PfpI"/>
</dbReference>
<feature type="compositionally biased region" description="Pro residues" evidence="2">
    <location>
        <begin position="181"/>
        <end position="190"/>
    </location>
</feature>
<dbReference type="Proteomes" id="UP000540685">
    <property type="component" value="Unassembled WGS sequence"/>
</dbReference>
<dbReference type="EMBL" id="JACHMP010000001">
    <property type="protein sequence ID" value="MBB5817680.1"/>
    <property type="molecule type" value="Genomic_DNA"/>
</dbReference>